<dbReference type="Gene3D" id="3.30.1540.10">
    <property type="entry name" value="formyl-coa transferase, domain 3"/>
    <property type="match status" value="1"/>
</dbReference>
<dbReference type="InterPro" id="IPR044855">
    <property type="entry name" value="CoA-Trfase_III_dom3_sf"/>
</dbReference>
<dbReference type="OrthoDB" id="5294844at2"/>
<dbReference type="AlphaFoldDB" id="A0A1W6L8H1"/>
<dbReference type="InterPro" id="IPR003673">
    <property type="entry name" value="CoA-Trfase_fam_III"/>
</dbReference>
<keyword evidence="1 2" id="KW-0808">Transferase</keyword>
<evidence type="ECO:0000313" key="3">
    <source>
        <dbReference type="Proteomes" id="UP000193427"/>
    </source>
</evidence>
<keyword evidence="3" id="KW-1185">Reference proteome</keyword>
<dbReference type="SUPFAM" id="SSF89796">
    <property type="entry name" value="CoA-transferase family III (CaiB/BaiF)"/>
    <property type="match status" value="1"/>
</dbReference>
<dbReference type="Pfam" id="PF02515">
    <property type="entry name" value="CoA_transf_3"/>
    <property type="match status" value="1"/>
</dbReference>
<accession>A0A1W6L8H1</accession>
<evidence type="ECO:0000256" key="1">
    <source>
        <dbReference type="ARBA" id="ARBA00022679"/>
    </source>
</evidence>
<dbReference type="Proteomes" id="UP000193427">
    <property type="component" value="Chromosome"/>
</dbReference>
<dbReference type="GO" id="GO:0008410">
    <property type="term" value="F:CoA-transferase activity"/>
    <property type="evidence" value="ECO:0007669"/>
    <property type="project" value="TreeGrafter"/>
</dbReference>
<dbReference type="PANTHER" id="PTHR48207">
    <property type="entry name" value="SUCCINATE--HYDROXYMETHYLGLUTARATE COA-TRANSFERASE"/>
    <property type="match status" value="1"/>
</dbReference>
<dbReference type="PANTHER" id="PTHR48207:SF4">
    <property type="entry name" value="BLL6097 PROTEIN"/>
    <property type="match status" value="1"/>
</dbReference>
<dbReference type="RefSeq" id="WP_085750804.1">
    <property type="nucleotide sequence ID" value="NZ_BSPR01000023.1"/>
</dbReference>
<dbReference type="InterPro" id="IPR023606">
    <property type="entry name" value="CoA-Trfase_III_dom_1_sf"/>
</dbReference>
<dbReference type="InterPro" id="IPR050483">
    <property type="entry name" value="CoA-transferase_III_domain"/>
</dbReference>
<sequence length="412" mass="43457">MDDVNTPVLPLTSVKVLELSQILAGPTCGQMLGDLGADVIKIEKFPAGDDARGYRRDGDSGLAPSFLMVNRGKRSLALDIRTPRGNALVRRLVRGADVVTENFRLGTLERLGLGYEQLAAENPALVYCSITGYGRTGPLAHQGGFDLILQAFSGLLSVTGEPGGRPVKPGNSVADINAGLLAAFGVLAGYVQRLKTGRGTRVDTSLLHASMQQMYWFAAAYFSQGTIAKPAGTAHPLTAPYETFDCADGALAIGGANPANWERIAQLLGHPEWIADPRFATSPARLANRAALAEVMTAELRRHTTAHWLAKFDEAGVPAGPVHDVAQAMEHPQSRAAGMVIDVAHPKGGHTRGLGSPVQIGGRAFANTGPAPRLGQHSASVLHEFGLTDDEVRSLIDDGTVFQAPAPSGESR</sequence>
<dbReference type="KEGG" id="rgu:A4W93_11825"/>
<organism evidence="2 3">
    <name type="scientific">Piscinibacter gummiphilus</name>
    <dbReference type="NCBI Taxonomy" id="946333"/>
    <lineage>
        <taxon>Bacteria</taxon>
        <taxon>Pseudomonadati</taxon>
        <taxon>Pseudomonadota</taxon>
        <taxon>Betaproteobacteria</taxon>
        <taxon>Burkholderiales</taxon>
        <taxon>Sphaerotilaceae</taxon>
        <taxon>Piscinibacter</taxon>
    </lineage>
</organism>
<protein>
    <submittedName>
        <fullName evidence="2">CoA-transferase</fullName>
    </submittedName>
</protein>
<gene>
    <name evidence="2" type="ORF">A4W93_11825</name>
</gene>
<dbReference type="Gene3D" id="3.40.50.10540">
    <property type="entry name" value="Crotonobetainyl-coa:carnitine coa-transferase, domain 1"/>
    <property type="match status" value="1"/>
</dbReference>
<proteinExistence type="predicted"/>
<dbReference type="EMBL" id="CP015118">
    <property type="protein sequence ID" value="ARN20526.1"/>
    <property type="molecule type" value="Genomic_DNA"/>
</dbReference>
<evidence type="ECO:0000313" key="2">
    <source>
        <dbReference type="EMBL" id="ARN20526.1"/>
    </source>
</evidence>
<dbReference type="STRING" id="946333.A4W93_11825"/>
<name>A0A1W6L8H1_9BURK</name>
<reference evidence="2 3" key="1">
    <citation type="submission" date="2016-04" db="EMBL/GenBank/DDBJ databases">
        <title>Complete genome sequence of natural rubber-degrading, novel Gram-negative bacterium, Rhizobacter gummiphilus strain NS21.</title>
        <authorList>
            <person name="Tabata M."/>
            <person name="Kasai D."/>
            <person name="Fukuda M."/>
        </authorList>
    </citation>
    <scope>NUCLEOTIDE SEQUENCE [LARGE SCALE GENOMIC DNA]</scope>
    <source>
        <strain evidence="2 3">NS21</strain>
    </source>
</reference>